<proteinExistence type="predicted"/>
<name>V6LDR5_9EUKA</name>
<protein>
    <submittedName>
        <fullName evidence="2">Uncharacterized protein</fullName>
    </submittedName>
</protein>
<dbReference type="VEuPathDB" id="GiardiaDB:SS50377_25293"/>
<evidence type="ECO:0000256" key="1">
    <source>
        <dbReference type="SAM" id="Coils"/>
    </source>
</evidence>
<dbReference type="Proteomes" id="UP000018208">
    <property type="component" value="Unassembled WGS sequence"/>
</dbReference>
<feature type="coiled-coil region" evidence="1">
    <location>
        <begin position="145"/>
        <end position="188"/>
    </location>
</feature>
<dbReference type="AlphaFoldDB" id="V6LDR5"/>
<organism evidence="2">
    <name type="scientific">Spironucleus salmonicida</name>
    <dbReference type="NCBI Taxonomy" id="348837"/>
    <lineage>
        <taxon>Eukaryota</taxon>
        <taxon>Metamonada</taxon>
        <taxon>Diplomonadida</taxon>
        <taxon>Hexamitidae</taxon>
        <taxon>Hexamitinae</taxon>
        <taxon>Spironucleus</taxon>
    </lineage>
</organism>
<evidence type="ECO:0000313" key="3">
    <source>
        <dbReference type="EMBL" id="KAH0573174.1"/>
    </source>
</evidence>
<gene>
    <name evidence="2" type="ORF">SS50377_18660</name>
    <name evidence="3" type="ORF">SS50377_25293</name>
</gene>
<keyword evidence="1" id="KW-0175">Coiled coil</keyword>
<dbReference type="EMBL" id="AUWU02000005">
    <property type="protein sequence ID" value="KAH0573174.1"/>
    <property type="molecule type" value="Genomic_DNA"/>
</dbReference>
<reference evidence="3" key="2">
    <citation type="submission" date="2020-12" db="EMBL/GenBank/DDBJ databases">
        <title>New Spironucleus salmonicida genome in near-complete chromosomes.</title>
        <authorList>
            <person name="Xu F."/>
            <person name="Kurt Z."/>
            <person name="Jimenez-Gonzalez A."/>
            <person name="Astvaldsson A."/>
            <person name="Andersson J.O."/>
            <person name="Svard S.G."/>
        </authorList>
    </citation>
    <scope>NUCLEOTIDE SEQUENCE</scope>
    <source>
        <strain evidence="3">ATCC 50377</strain>
    </source>
</reference>
<dbReference type="EMBL" id="KI546167">
    <property type="protein sequence ID" value="EST41826.1"/>
    <property type="molecule type" value="Genomic_DNA"/>
</dbReference>
<evidence type="ECO:0000313" key="2">
    <source>
        <dbReference type="EMBL" id="EST41826.1"/>
    </source>
</evidence>
<accession>V6LDR5</accession>
<keyword evidence="4" id="KW-1185">Reference proteome</keyword>
<evidence type="ECO:0000313" key="4">
    <source>
        <dbReference type="Proteomes" id="UP000018208"/>
    </source>
</evidence>
<sequence length="249" mass="28097">MTFFSAANSFGQNKPAFGSTATPAPQTQPPQFVIGSGVQQFRADKLQSIHDQLLSGYQESGQKQFVTNFYVYQEKQQSSLAAIPAFNSGFGNFNKPQTAHVPDSMQTSTNQANNYALNTLTPSEYRGFAGIQQKLTQTQEDSKKVDQLTQQVNEKLSKILSAQKEIFIEIEEQQQVQLALKVQLLQNQENEQSFQYGFSISLENFYGRLKNIQNTILKVNMNTVKSFQIDEKIIQDIEKLGVLICKLFE</sequence>
<reference evidence="2 3" key="1">
    <citation type="journal article" date="2014" name="PLoS Genet.">
        <title>The Genome of Spironucleus salmonicida Highlights a Fish Pathogen Adapted to Fluctuating Environments.</title>
        <authorList>
            <person name="Xu F."/>
            <person name="Jerlstrom-Hultqvist J."/>
            <person name="Einarsson E."/>
            <person name="Astvaldsson A."/>
            <person name="Svard S.G."/>
            <person name="Andersson J.O."/>
        </authorList>
    </citation>
    <scope>NUCLEOTIDE SEQUENCE</scope>
    <source>
        <strain evidence="3">ATCC 50377</strain>
    </source>
</reference>